<dbReference type="GO" id="GO:0009253">
    <property type="term" value="P:peptidoglycan catabolic process"/>
    <property type="evidence" value="ECO:0007669"/>
    <property type="project" value="InterPro"/>
</dbReference>
<dbReference type="Proteomes" id="UP001242841">
    <property type="component" value="Segment"/>
</dbReference>
<dbReference type="Gene3D" id="3.40.80.10">
    <property type="entry name" value="Peptidoglycan recognition protein-like"/>
    <property type="match status" value="1"/>
</dbReference>
<dbReference type="Pfam" id="PF08310">
    <property type="entry name" value="LGFP"/>
    <property type="match status" value="2"/>
</dbReference>
<evidence type="ECO:0000256" key="2">
    <source>
        <dbReference type="ARBA" id="ARBA00022638"/>
    </source>
</evidence>
<name>A0AAF0GLD9_9CAUD</name>
<gene>
    <name evidence="4" type="primary">50</name>
    <name evidence="4" type="ORF">SEA_TROGGLEHUMPER_50</name>
</gene>
<dbReference type="Pfam" id="PF01510">
    <property type="entry name" value="Amidase_2"/>
    <property type="match status" value="1"/>
</dbReference>
<reference evidence="4" key="1">
    <citation type="submission" date="2023-03" db="EMBL/GenBank/DDBJ databases">
        <authorList>
            <person name="Aguilar E."/>
            <person name="Antigua R."/>
            <person name="Antonino C."/>
            <person name="Bisram R."/>
            <person name="Chen J."/>
            <person name="Davilmar B."/>
            <person name="Del R.K."/>
            <person name="Germosen J."/>
            <person name="Hernandez J."/>
            <person name="Kelloggs L."/>
            <person name="Lema C."/>
            <person name="Li J."/>
            <person name="Melendez A."/>
            <person name="Mohammed I."/>
            <person name="Ryan A."/>
            <person name="Singh S."/>
            <person name="Tariq H."/>
            <person name="Golebiewska U.P."/>
            <person name="Russell D.A."/>
            <person name="Jacobs-Sera D."/>
            <person name="Hatfull G.F."/>
        </authorList>
    </citation>
    <scope>NUCLEOTIDE SEQUENCE</scope>
</reference>
<dbReference type="GO" id="GO:0042742">
    <property type="term" value="P:defense response to bacterium"/>
    <property type="evidence" value="ECO:0007669"/>
    <property type="project" value="UniProtKB-KW"/>
</dbReference>
<proteinExistence type="predicted"/>
<evidence type="ECO:0000313" key="5">
    <source>
        <dbReference type="Proteomes" id="UP001242841"/>
    </source>
</evidence>
<sequence>MTNECSRPKDSAIMTAALKPAYNERIQWSPNATPRGGVRNRLGVGHTQEGNGTAASLANYLCQSSSGVSYHYTLDNDRNVVAVVDTDWYSWSVLSANPFTINYCFAGSRAAWTRQQWLDNMGNAIEILAWLWVEDAKKYDLQPWCISNADVGAGKQGFTDHAGITYGLGIGNHTDLGRDFPFDVLAGHIDRFVNGVSEPVPDITAIEYCRAANEWLGSKVTTNREETAPDGVGKFVHYERGSIYWQPDMPDGKAIAVPAEIFAKWSSENWEVGYLGYPRGPHLVLPPYNRSDGTPVPGGTVQSFQGGTVYVSELGSYGVRGLIRDRYASLGYETKSLGWPTGDEEPWGDAKYGGMFQSFAHGYIIWINDGNSTIAFNKENKILLPIENQAPPGPAEPQPVGYVATPEENRATPVDGMIGGCSHFANPDDPSTRGKFMGLSGEPADKPTDQWYAAMRFNYCRIQDDPKKPFWVKPVSGTSDLELKRYLPNRRLKVTNLANGKAVVVRPADWGPGAWAKPGGEKYRVVDLSATALSKIGASTDDKVVVEWVDPATPLGPIA</sequence>
<evidence type="ECO:0000256" key="1">
    <source>
        <dbReference type="ARBA" id="ARBA00022529"/>
    </source>
</evidence>
<dbReference type="Gene3D" id="2.40.40.10">
    <property type="entry name" value="RlpA-like domain"/>
    <property type="match status" value="1"/>
</dbReference>
<dbReference type="GO" id="GO:0001897">
    <property type="term" value="P:symbiont-mediated cytolysis of host cell"/>
    <property type="evidence" value="ECO:0007669"/>
    <property type="project" value="UniProtKB-ARBA"/>
</dbReference>
<keyword evidence="2" id="KW-0081">Bacteriolytic enzyme</keyword>
<keyword evidence="1" id="KW-0929">Antimicrobial</keyword>
<accession>A0AAF0GLD9</accession>
<dbReference type="InterPro" id="IPR036505">
    <property type="entry name" value="Amidase/PGRP_sf"/>
</dbReference>
<dbReference type="SUPFAM" id="SSF55846">
    <property type="entry name" value="N-acetylmuramoyl-L-alanine amidase-like"/>
    <property type="match status" value="1"/>
</dbReference>
<protein>
    <submittedName>
        <fullName evidence="4">Endolysin</fullName>
    </submittedName>
</protein>
<dbReference type="InterPro" id="IPR002502">
    <property type="entry name" value="Amidase_domain"/>
</dbReference>
<dbReference type="InterPro" id="IPR036908">
    <property type="entry name" value="RlpA-like_sf"/>
</dbReference>
<evidence type="ECO:0000259" key="3">
    <source>
        <dbReference type="Pfam" id="PF01510"/>
    </source>
</evidence>
<organism evidence="4 5">
    <name type="scientific">Rhodococcus phage Trogglehumper</name>
    <dbReference type="NCBI Taxonomy" id="3038381"/>
    <lineage>
        <taxon>Viruses</taxon>
        <taxon>Duplodnaviria</taxon>
        <taxon>Heunggongvirae</taxon>
        <taxon>Uroviricota</taxon>
        <taxon>Caudoviricetes</taxon>
        <taxon>Caudoviricetes incertae sedis</taxon>
        <taxon>Trogglehumpervirus</taxon>
        <taxon>Trogglehumpervirus trogglehumper</taxon>
    </lineage>
</organism>
<dbReference type="EMBL" id="OQ709222">
    <property type="protein sequence ID" value="WGH21934.1"/>
    <property type="molecule type" value="Genomic_DNA"/>
</dbReference>
<evidence type="ECO:0000313" key="4">
    <source>
        <dbReference type="EMBL" id="WGH21934.1"/>
    </source>
</evidence>
<dbReference type="InterPro" id="IPR013207">
    <property type="entry name" value="LGFP"/>
</dbReference>
<keyword evidence="5" id="KW-1185">Reference proteome</keyword>
<feature type="domain" description="N-acetylmuramoyl-L-alanine amidase" evidence="3">
    <location>
        <begin position="46"/>
        <end position="120"/>
    </location>
</feature>
<dbReference type="GO" id="GO:0008745">
    <property type="term" value="F:N-acetylmuramoyl-L-alanine amidase activity"/>
    <property type="evidence" value="ECO:0007669"/>
    <property type="project" value="InterPro"/>
</dbReference>